<name>B9WKI3_CANDC</name>
<keyword evidence="3" id="KW-1185">Reference proteome</keyword>
<dbReference type="HOGENOM" id="CLU_717623_0_0_1"/>
<dbReference type="GeneID" id="8049193"/>
<dbReference type="RefSeq" id="XP_002421498.1">
    <property type="nucleotide sequence ID" value="XM_002421453.1"/>
</dbReference>
<reference evidence="2 3" key="1">
    <citation type="journal article" date="2009" name="Genome Res.">
        <title>Comparative genomics of the fungal pathogens Candida dubliniensis and Candida albicans.</title>
        <authorList>
            <person name="Jackson A.P."/>
            <person name="Gamble J.A."/>
            <person name="Yeomans T."/>
            <person name="Moran G.P."/>
            <person name="Saunders D."/>
            <person name="Harris D."/>
            <person name="Aslett M."/>
            <person name="Barrell J.F."/>
            <person name="Butler G."/>
            <person name="Citiulo F."/>
            <person name="Coleman D.C."/>
            <person name="de Groot P.W.J."/>
            <person name="Goodwin T.J."/>
            <person name="Quail M.A."/>
            <person name="McQuillan J."/>
            <person name="Munro C.A."/>
            <person name="Pain A."/>
            <person name="Poulter R.T."/>
            <person name="Rajandream M.A."/>
            <person name="Renauld H."/>
            <person name="Spiering M.J."/>
            <person name="Tivey A."/>
            <person name="Gow N.A.R."/>
            <person name="Barrell B."/>
            <person name="Sullivan D.J."/>
            <person name="Berriman M."/>
        </authorList>
    </citation>
    <scope>NUCLEOTIDE SEQUENCE [LARGE SCALE GENOMIC DNA]</scope>
    <source>
        <strain evidence="3">CD36 / ATCC MYA-646 / CBS 7987 / NCPF 3949 / NRRL Y-17841</strain>
    </source>
</reference>
<accession>B9WKI3</accession>
<organism evidence="2 3">
    <name type="scientific">Candida dubliniensis (strain CD36 / ATCC MYA-646 / CBS 7987 / NCPF 3949 / NRRL Y-17841)</name>
    <name type="common">Yeast</name>
    <dbReference type="NCBI Taxonomy" id="573826"/>
    <lineage>
        <taxon>Eukaryota</taxon>
        <taxon>Fungi</taxon>
        <taxon>Dikarya</taxon>
        <taxon>Ascomycota</taxon>
        <taxon>Saccharomycotina</taxon>
        <taxon>Pichiomycetes</taxon>
        <taxon>Debaryomycetaceae</taxon>
        <taxon>Candida/Lodderomyces clade</taxon>
        <taxon>Candida</taxon>
    </lineage>
</organism>
<protein>
    <submittedName>
        <fullName evidence="2">Uncharacterized protein</fullName>
    </submittedName>
</protein>
<gene>
    <name evidence="1" type="ordered locus">Cd36_72870</name>
    <name evidence="2" type="ORF">CD36_72870</name>
</gene>
<dbReference type="KEGG" id="cdu:CD36_72870"/>
<proteinExistence type="predicted"/>
<sequence>MGKSTNKPVVTKLSLDRSLSIINKKISTVPFYDAVHIIKPVSQNNNKNSGDEDRIPFDCLNTSTTLISNCTNLYQIILNEYTQKFKHNNEESKNNSYRSHIVAIPMENIPNGEYHGNKLIFNGNSRIIELWINNDSFMKIPNLKNKYDNNKKKTKCGKEGQFIKLSKITSNLRHDEFMMKYKINLTVNPSIQLIESELKYIIELLFNDVQCLIYNDQQPPQSPEDENKMDIDNHVNGNSTSENIFKIIKYPELLPMINLEHYDHYLQTQQGFGLDEFEEYELLTLFTNFNYNQNILKDQYYNDLPNFNNNHNNHQEDVNELYVCSKHSLFNVLSQVLSLETFIDWQIISFHYRDKYHLLIYKSLSNNNDIHIYEVDKRNQ</sequence>
<dbReference type="CGD" id="CAL0000168785">
    <property type="gene designation" value="Cd36_72870"/>
</dbReference>
<dbReference type="OrthoDB" id="10367956at2759"/>
<evidence type="ECO:0000313" key="2">
    <source>
        <dbReference type="EMBL" id="CAX40837.1"/>
    </source>
</evidence>
<evidence type="ECO:0000313" key="3">
    <source>
        <dbReference type="Proteomes" id="UP000002605"/>
    </source>
</evidence>
<dbReference type="AlphaFoldDB" id="B9WKI3"/>
<dbReference type="VEuPathDB" id="FungiDB:CD36_72870"/>
<evidence type="ECO:0000313" key="1">
    <source>
        <dbReference type="CGD" id="CAL0000168785"/>
    </source>
</evidence>
<dbReference type="EMBL" id="FM992694">
    <property type="protein sequence ID" value="CAX40837.1"/>
    <property type="molecule type" value="Genomic_DNA"/>
</dbReference>
<dbReference type="Proteomes" id="UP000002605">
    <property type="component" value="Chromosome 7"/>
</dbReference>